<comment type="caution">
    <text evidence="2">The sequence shown here is derived from an EMBL/GenBank/DDBJ whole genome shotgun (WGS) entry which is preliminary data.</text>
</comment>
<gene>
    <name evidence="2" type="ORF">VP01_1300g2</name>
</gene>
<evidence type="ECO:0000313" key="3">
    <source>
        <dbReference type="Proteomes" id="UP000037035"/>
    </source>
</evidence>
<dbReference type="STRING" id="27349.A0A0L6VNL6"/>
<dbReference type="VEuPathDB" id="FungiDB:VP01_1300g2"/>
<dbReference type="EMBL" id="LAVV01003344">
    <property type="protein sequence ID" value="KNZ62192.1"/>
    <property type="molecule type" value="Genomic_DNA"/>
</dbReference>
<protein>
    <submittedName>
        <fullName evidence="2">Uncharacterized protein</fullName>
    </submittedName>
</protein>
<keyword evidence="3" id="KW-1185">Reference proteome</keyword>
<sequence>MSHQSSQSPVTSPFFHLAYQFLNCFLKISTVCFLHKEVYAIKQQNMESGFCYIMFRFHQYIPPQGLWYIIHCPKAPSEPLLIWRAWYSLGGASAACKASLCQRRGLQQGLSGNDSWGGMTPMDRPESCLATAQPYILPRWSSKLHEFGRVWSALPRVYFTHIKGGSDGCIQCSYKTNVPIGVTNCPHSSPYLLHETNSWTIALMSEGKKEINKNIRKRKDEEMTIQERQRKMKKERKGIKTDSVKQQIISNLENVEDLDKVEDCKQRTILMWLGLRRRARCEFFRNRFLTYLTWSAHYRQKLDTYKAKKKRPHYTVLQPCSAADAKALVKRKLATKIHYFGHVAYSCILVDFVNKICCFGKTLLVFRPKCQMRKQSRKAKILSKQALGPFFFKFLARNQTQKSRLADELNIPMQYQVSSSGCTYPLRAVTELWRMTIPNDKMGESSLTLDNFFPPLAKLATRLSYQPCSMCSSLRLTEIRTLPDARKICLPNLATCLLIYPITFPRSEHENQTSSLLLDKSKFIRLIDFFLLCEEACMKIFLSKKCFGNQGHKFLFQRCKIQIISFFSNINAARWHIPSSWISIITWISKPLGCPHNILIYTWGPLPSKIVSFFLLCFQHYLFYNFTSYKKRDQNQNRYNNVVIPSFECLLYEWHTSKENLLNCLQLTCSMLQPSYHPNSTSRLHQSWRKSGVTTEASQDFLHVNCKQLKKFFFEVTLAPGHTRTIELGGAWFKLGLTTSGQERVHIFSLQKPQTKTKQKNKITFCDHRPPWLTFLVQLNKHLMLSVPISATYGEGISCIIWNVNPCCLSSFECVAEWLEILFFFFLKKKKNEIEKDKEVRGFETPRDALKYTRTRDEDGRMRRNEGSEHHEQQFSLAVMMRGGGGGVRGPRNRRAAGRPSLLAHLPPPPPPSSSALLVGAPHRASSSSSVATSAPESASAQPVVSEQSIAQKLARRFPNAARIYVHDVSGIFRSPGLPFFFWSRLGLDPRPALPDSLKKVVDIAFAGLNQIKQHQMIHATLALEIPRIHGLQVRPYFHPSILCLLSKLDTSSCIFAPRPRIITPIRLLDYPSSLLGSPFHPQQKHSLACCLFFVSSQPSFSSSHPHQEQKKNKDNILLLAITNNLKTKQEGHSCRTLFLFFFGLGGRITTKAHDGKLTTNYHSSVSIATTAISRRRHPHCLCGHPYCPVKWQKQGQLSTKVLPQQHVSDRDKDLFMGLLKEMNQKNCVIDKTVPPRPPCYPHSIDSRTLAAIDSHSLPHQPDSSGLYFPTENLFYPTLLQHPLKPLESPNNCFRLSTHLISAVSLCHHPSAFHQNFRAAPQKLSFETASTPANTPQCLYKGDQGGFRCTSGKAAQKHSMRWGFSYLQKRRKNVIICNKGLFMALPHNSIIHVYLNHCWIHVPKLIEEKWENFNHKIQQKNLVMHIFYINGKVFACVQ</sequence>
<proteinExistence type="predicted"/>
<feature type="compositionally biased region" description="Basic and acidic residues" evidence="1">
    <location>
        <begin position="851"/>
        <end position="873"/>
    </location>
</feature>
<feature type="region of interest" description="Disordered" evidence="1">
    <location>
        <begin position="851"/>
        <end position="943"/>
    </location>
</feature>
<dbReference type="Gene3D" id="3.10.20.90">
    <property type="entry name" value="Phosphatidylinositol 3-kinase Catalytic Subunit, Chain A, domain 1"/>
    <property type="match status" value="1"/>
</dbReference>
<dbReference type="InterPro" id="IPR036065">
    <property type="entry name" value="BolA-like_sf"/>
</dbReference>
<name>A0A0L6VNL6_9BASI</name>
<evidence type="ECO:0000256" key="1">
    <source>
        <dbReference type="SAM" id="MobiDB-lite"/>
    </source>
</evidence>
<dbReference type="OrthoDB" id="203381at2759"/>
<accession>A0A0L6VNL6</accession>
<feature type="compositionally biased region" description="Low complexity" evidence="1">
    <location>
        <begin position="925"/>
        <end position="941"/>
    </location>
</feature>
<dbReference type="Proteomes" id="UP000037035">
    <property type="component" value="Unassembled WGS sequence"/>
</dbReference>
<reference evidence="2 3" key="1">
    <citation type="submission" date="2015-08" db="EMBL/GenBank/DDBJ databases">
        <title>Next Generation Sequencing and Analysis of the Genome of Puccinia sorghi L Schw, the Causal Agent of Maize Common Rust.</title>
        <authorList>
            <person name="Rochi L."/>
            <person name="Burguener G."/>
            <person name="Darino M."/>
            <person name="Turjanski A."/>
            <person name="Kreff E."/>
            <person name="Dieguez M.J."/>
            <person name="Sacco F."/>
        </authorList>
    </citation>
    <scope>NUCLEOTIDE SEQUENCE [LARGE SCALE GENOMIC DNA]</scope>
    <source>
        <strain evidence="2 3">RO10H11247</strain>
    </source>
</reference>
<dbReference type="SUPFAM" id="SSF82657">
    <property type="entry name" value="BolA-like"/>
    <property type="match status" value="1"/>
</dbReference>
<evidence type="ECO:0000313" key="2">
    <source>
        <dbReference type="EMBL" id="KNZ62192.1"/>
    </source>
</evidence>
<organism evidence="2 3">
    <name type="scientific">Puccinia sorghi</name>
    <dbReference type="NCBI Taxonomy" id="27349"/>
    <lineage>
        <taxon>Eukaryota</taxon>
        <taxon>Fungi</taxon>
        <taxon>Dikarya</taxon>
        <taxon>Basidiomycota</taxon>
        <taxon>Pucciniomycotina</taxon>
        <taxon>Pucciniomycetes</taxon>
        <taxon>Pucciniales</taxon>
        <taxon>Pucciniaceae</taxon>
        <taxon>Puccinia</taxon>
    </lineage>
</organism>